<dbReference type="Gene3D" id="3.40.50.300">
    <property type="entry name" value="P-loop containing nucleotide triphosphate hydrolases"/>
    <property type="match status" value="1"/>
</dbReference>
<dbReference type="EMBL" id="JAQIOY010000004">
    <property type="protein sequence ID" value="MDA7425713.1"/>
    <property type="molecule type" value="Genomic_DNA"/>
</dbReference>
<protein>
    <submittedName>
        <fullName evidence="3">DNA binding domain-containing protein</fullName>
    </submittedName>
</protein>
<gene>
    <name evidence="3" type="ORF">PFY00_13350</name>
</gene>
<dbReference type="InterPro" id="IPR007421">
    <property type="entry name" value="Schlafen_AlbA_2_dom"/>
</dbReference>
<evidence type="ECO:0000259" key="1">
    <source>
        <dbReference type="Pfam" id="PF04326"/>
    </source>
</evidence>
<dbReference type="Proteomes" id="UP001210720">
    <property type="component" value="Unassembled WGS sequence"/>
</dbReference>
<name>A0ABT4XV81_9RHOB</name>
<dbReference type="InterPro" id="IPR041664">
    <property type="entry name" value="AAA_16"/>
</dbReference>
<evidence type="ECO:0000259" key="2">
    <source>
        <dbReference type="Pfam" id="PF13191"/>
    </source>
</evidence>
<feature type="domain" description="Orc1-like AAA ATPase" evidence="2">
    <location>
        <begin position="222"/>
        <end position="359"/>
    </location>
</feature>
<sequence>MQAEDIKRKAFRFVRDTELGPVVLDLLIPQCVPLSFETELWDFKRKPPLLDEHPDVAARDLHKLEIHELIKDIASFHNSFGGYIVFGVEDSGAERVVGCSATLDLGDISKRFKSHTGRDIELFQNTLQVGEKNVLLLLVPRRKRSEEPIQFLKTGPSSETKKAAYQKGSIYIRRLDECRPAANSSEDWAFLFSDRIVSDSLTTSKKENIPSNLPPRDPDLVQFVGREDELTSLRSWVLDKRSPVRLISGIGGLGKTSVAYHFCEELAVSGAGDFEYIAWVSAKKTTYAALRGGLVKTTRHDFSTVYELLERLVILIAGESSVDDDAEEEELADILVDALKYRPSFIVVDDLDSLSPEEQRKCATVLQEIGFRTLDREHAGSKLLMTSRLDQGLSPTSVLKISGLDHDAFCLHIDNLCDQFGQPQFNLRLVKQVYTASSGSPLFASAIVRMASLGEPPKEVCETWASQDGEDVREFAFKRELDRLSKASASVLLAVVKLGEVSTEELLEAIEVSRRSLSDHINELQSFHLLGKKENEHGDIVLSTSKELIASAGILKSSLGQRAQEIERRCAIIRKNQGDQSREVGRTIRKIIKCLDEYEPDQALVLAKDLSKRNPRNGDAWCILARAFLSVQPPYYQQADDACTNAVKNSCSRAELFDYVIESKKGIGDWQGLKFYADKKRFKSKKRDPGLEAYLTAVFELVDLASQRGSYTDATRHAMDGVTKISDKVQNSYLESSFFNKLIIDQNRLADLAIKNTRLSVERPRDNLRVSDLGFELINLNVQTKGAVSAVFSGLSDWTNHVKQNDLLDEAEIDIISTNIRKLERLTDMLSQLSRDVSIELDQVATIQKQLGFLGASFS</sequence>
<accession>A0ABT4XV81</accession>
<evidence type="ECO:0000313" key="4">
    <source>
        <dbReference type="Proteomes" id="UP001210720"/>
    </source>
</evidence>
<dbReference type="Pfam" id="PF04326">
    <property type="entry name" value="SLFN_AlbA_2"/>
    <property type="match status" value="1"/>
</dbReference>
<dbReference type="Pfam" id="PF13191">
    <property type="entry name" value="AAA_16"/>
    <property type="match status" value="1"/>
</dbReference>
<proteinExistence type="predicted"/>
<reference evidence="3 4" key="1">
    <citation type="submission" date="2023-01" db="EMBL/GenBank/DDBJ databases">
        <title>Thalassococcus onchidii sp. nov., isolated from a marine invertebrate from the South China Sea.</title>
        <authorList>
            <person name="Xu S."/>
            <person name="Liu Z."/>
            <person name="Xu Y."/>
        </authorList>
    </citation>
    <scope>NUCLEOTIDE SEQUENCE [LARGE SCALE GENOMIC DNA]</scope>
    <source>
        <strain evidence="3 4">KCTC 32084</strain>
    </source>
</reference>
<dbReference type="RefSeq" id="WP_271433071.1">
    <property type="nucleotide sequence ID" value="NZ_JAQIOY010000004.1"/>
</dbReference>
<comment type="caution">
    <text evidence="3">The sequence shown here is derived from an EMBL/GenBank/DDBJ whole genome shotgun (WGS) entry which is preliminary data.</text>
</comment>
<dbReference type="InterPro" id="IPR027417">
    <property type="entry name" value="P-loop_NTPase"/>
</dbReference>
<dbReference type="SUPFAM" id="SSF52540">
    <property type="entry name" value="P-loop containing nucleoside triphosphate hydrolases"/>
    <property type="match status" value="1"/>
</dbReference>
<dbReference type="Gene3D" id="3.30.950.30">
    <property type="entry name" value="Schlafen, AAA domain"/>
    <property type="match status" value="1"/>
</dbReference>
<keyword evidence="4" id="KW-1185">Reference proteome</keyword>
<organism evidence="3 4">
    <name type="scientific">Thalassococcus lentus</name>
    <dbReference type="NCBI Taxonomy" id="1210524"/>
    <lineage>
        <taxon>Bacteria</taxon>
        <taxon>Pseudomonadati</taxon>
        <taxon>Pseudomonadota</taxon>
        <taxon>Alphaproteobacteria</taxon>
        <taxon>Rhodobacterales</taxon>
        <taxon>Roseobacteraceae</taxon>
        <taxon>Thalassococcus</taxon>
    </lineage>
</organism>
<dbReference type="InterPro" id="IPR038461">
    <property type="entry name" value="Schlafen_AlbA_2_dom_sf"/>
</dbReference>
<feature type="domain" description="Schlafen AlbA-2" evidence="1">
    <location>
        <begin position="37"/>
        <end position="181"/>
    </location>
</feature>
<evidence type="ECO:0000313" key="3">
    <source>
        <dbReference type="EMBL" id="MDA7425713.1"/>
    </source>
</evidence>